<organism evidence="1 2">
    <name type="scientific">Chitinophaga silvatica</name>
    <dbReference type="NCBI Taxonomy" id="2282649"/>
    <lineage>
        <taxon>Bacteria</taxon>
        <taxon>Pseudomonadati</taxon>
        <taxon>Bacteroidota</taxon>
        <taxon>Chitinophagia</taxon>
        <taxon>Chitinophagales</taxon>
        <taxon>Chitinophagaceae</taxon>
        <taxon>Chitinophaga</taxon>
    </lineage>
</organism>
<sequence length="530" mass="59289">MFNDLKIGIPFFLFCTVLFACNGGNKKSKSATSKILDTTNAAHLNKPQDLQFLTTEEYVAGIVSRRQAIEKQLPGINQETAAQLYHVFSQYVDTALIGMSNNEGVWLDKYVNYYSEKTHSINPPANVEQRIKLLATAGIEPWGIGEGYTILRLVPTFYTDLFKSSLPPDYKAYLQLVADEDTVLFSADAGIMISVNLVGKRVLNWEKYLDAYPTSIFAPEALVLYERYCYGYLFGEENTPTFDEHEKLSSILPENKTEYISFVRQYENTKTGKIVKTFLDNLTTARSVLDLQGIIAPLIKQRNINEFEILPKQSDFLEAQIAGLTKPVYDTLPIEIHMSGGPSVELTRTTDSIIYFKQNNNIYCLAMFTNTAKGAGAPVSGWVDVWAFKKADDRWQTISYLIEAGGGGMYGSSGYFNNLIKVGDKLTGVVIGGAITHMGSNASWDDLIVLKDDKLMKVLHLVTQSSYEGATGMQKCNENRWLLEHSGKEFYDLIIVSGSCINGFLPINKITIPYKDGSYKVPDKYEYTGI</sequence>
<keyword evidence="2" id="KW-1185">Reference proteome</keyword>
<proteinExistence type="predicted"/>
<dbReference type="PROSITE" id="PS51257">
    <property type="entry name" value="PROKAR_LIPOPROTEIN"/>
    <property type="match status" value="1"/>
</dbReference>
<evidence type="ECO:0000313" key="2">
    <source>
        <dbReference type="Proteomes" id="UP000260644"/>
    </source>
</evidence>
<accession>A0A3E1Y3J5</accession>
<reference evidence="1 2" key="1">
    <citation type="submission" date="2018-07" db="EMBL/GenBank/DDBJ databases">
        <title>Chitinophaga K2CV101002-2 sp. nov., isolated from a monsoon evergreen broad-leaved forest soil.</title>
        <authorList>
            <person name="Lv Y."/>
        </authorList>
    </citation>
    <scope>NUCLEOTIDE SEQUENCE [LARGE SCALE GENOMIC DNA]</scope>
    <source>
        <strain evidence="1 2">GDMCC 1.1288</strain>
    </source>
</reference>
<comment type="caution">
    <text evidence="1">The sequence shown here is derived from an EMBL/GenBank/DDBJ whole genome shotgun (WGS) entry which is preliminary data.</text>
</comment>
<dbReference type="AlphaFoldDB" id="A0A3E1Y3J5"/>
<gene>
    <name evidence="1" type="ORF">DVR12_23785</name>
</gene>
<dbReference type="Proteomes" id="UP000260644">
    <property type="component" value="Unassembled WGS sequence"/>
</dbReference>
<protein>
    <submittedName>
        <fullName evidence="1">Uncharacterized protein</fullName>
    </submittedName>
</protein>
<dbReference type="EMBL" id="QPMM01000014">
    <property type="protein sequence ID" value="RFS19259.1"/>
    <property type="molecule type" value="Genomic_DNA"/>
</dbReference>
<name>A0A3E1Y3J5_9BACT</name>
<evidence type="ECO:0000313" key="1">
    <source>
        <dbReference type="EMBL" id="RFS19259.1"/>
    </source>
</evidence>